<accession>A0AAF0J9N8</accession>
<dbReference type="GO" id="GO:0006355">
    <property type="term" value="P:regulation of DNA-templated transcription"/>
    <property type="evidence" value="ECO:0007669"/>
    <property type="project" value="InterPro"/>
</dbReference>
<dbReference type="GeneID" id="85225248"/>
<evidence type="ECO:0000256" key="5">
    <source>
        <dbReference type="SAM" id="MobiDB-lite"/>
    </source>
</evidence>
<feature type="compositionally biased region" description="Basic and acidic residues" evidence="5">
    <location>
        <begin position="442"/>
        <end position="460"/>
    </location>
</feature>
<keyword evidence="3" id="KW-0804">Transcription</keyword>
<organism evidence="7 8">
    <name type="scientific">Malassezia japonica</name>
    <dbReference type="NCBI Taxonomy" id="223818"/>
    <lineage>
        <taxon>Eukaryota</taxon>
        <taxon>Fungi</taxon>
        <taxon>Dikarya</taxon>
        <taxon>Basidiomycota</taxon>
        <taxon>Ustilaginomycotina</taxon>
        <taxon>Malasseziomycetes</taxon>
        <taxon>Malasseziales</taxon>
        <taxon>Malasseziaceae</taxon>
        <taxon>Malassezia</taxon>
    </lineage>
</organism>
<feature type="domain" description="RFX-type winged-helix" evidence="6">
    <location>
        <begin position="481"/>
        <end position="562"/>
    </location>
</feature>
<feature type="region of interest" description="Disordered" evidence="5">
    <location>
        <begin position="431"/>
        <end position="460"/>
    </location>
</feature>
<dbReference type="PANTHER" id="PTHR22970:SF14">
    <property type="entry name" value="AT-RICH INTERACTIVE DOMAIN-CONTAINING PROTEIN 2"/>
    <property type="match status" value="1"/>
</dbReference>
<keyword evidence="8" id="KW-1185">Reference proteome</keyword>
<sequence>MNGNGISVASAAGAPMRRIETPLGRGTVPMARAAIRSEPMEPLYLEPGPTNRLYLSLCSGIPSQMDWALARLCSYTQQLGDRFQLSDYPGLDEALVRWVKRLGLALSGAPRHEWDEDADQYATASNWQIDCGIGAPGDNGGMGLAASSVALSRPWKPTQNQPNFAPQRVAKDAALLQRALAATLVLRNTVLSAQNAALLTVVPGVLQVVFDVARHTLDAHPALALDACADLRVNILDVLESLAPRIVLSDFVRTAYASNDQNEAPTRTEDKVFVLLHTLLHTTRDRALLLASLRCLRAIASNEANAPQWIDATPNLAPTRLGITARCLALLPLTQDPELLEAAVDLLYQTVATGENALLLGALTLKDVCDVGYGSGLARRALQESDEVEAESVPLLHAVLTYLVRNLALGKTVWERDTPLAANTTAPWAAAVPSAARARRQRERERRQRKEHASPQERARWKELTSDELERLRRLDEPERGIEWMKLLFECDAQGEVTQMEFWIAYRDQFTPIAAEGGAPLQPAANLIRNVSQTFPGAAAMVISPTAGGQPRFIIRGISLRERSTPPIACHWQGCPAPQVGTWDIVREHLAVHAEAARDGQCWWKDCAYRVPADDARRAALLYRHALTHTPQPVVMSPTPTGPPAQGTVENPGVITFVVERTPSVPNATPGEAPLPCGVAFLSALVLRFVSRTAHTVLESAGRGCPPETYGGAVSATPMPSEGDERFGCPVPRSVQDAVQDAVQQGPTLTARHIHAAAGIMDALAGAEETMVQTALRNDILCRLINDILVAIRPVSDS</sequence>
<evidence type="ECO:0000313" key="7">
    <source>
        <dbReference type="EMBL" id="WFD38638.1"/>
    </source>
</evidence>
<evidence type="ECO:0000259" key="6">
    <source>
        <dbReference type="PROSITE" id="PS51526"/>
    </source>
</evidence>
<evidence type="ECO:0000313" key="8">
    <source>
        <dbReference type="Proteomes" id="UP001217754"/>
    </source>
</evidence>
<evidence type="ECO:0000256" key="4">
    <source>
        <dbReference type="ARBA" id="ARBA00023242"/>
    </source>
</evidence>
<dbReference type="AlphaFoldDB" id="A0AAF0J9N8"/>
<gene>
    <name evidence="7" type="ORF">MJAP1_001599</name>
</gene>
<dbReference type="Proteomes" id="UP001217754">
    <property type="component" value="Chromosome 2"/>
</dbReference>
<reference evidence="7" key="1">
    <citation type="submission" date="2023-03" db="EMBL/GenBank/DDBJ databases">
        <title>Mating type loci evolution in Malassezia.</title>
        <authorList>
            <person name="Coelho M.A."/>
        </authorList>
    </citation>
    <scope>NUCLEOTIDE SEQUENCE</scope>
    <source>
        <strain evidence="7">CBS 9431</strain>
    </source>
</reference>
<name>A0AAF0J9N8_9BASI</name>
<dbReference type="InterPro" id="IPR052406">
    <property type="entry name" value="Chromatin_Remodeling_Comp"/>
</dbReference>
<keyword evidence="4" id="KW-0539">Nucleus</keyword>
<keyword evidence="2" id="KW-0805">Transcription regulation</keyword>
<protein>
    <recommendedName>
        <fullName evidence="6">RFX-type winged-helix domain-containing protein</fullName>
    </recommendedName>
</protein>
<keyword evidence="1" id="KW-0156">Chromatin regulator</keyword>
<evidence type="ECO:0000256" key="2">
    <source>
        <dbReference type="ARBA" id="ARBA00023015"/>
    </source>
</evidence>
<proteinExistence type="predicted"/>
<dbReference type="PROSITE" id="PS51526">
    <property type="entry name" value="RFX_DBD"/>
    <property type="match status" value="1"/>
</dbReference>
<dbReference type="InterPro" id="IPR003150">
    <property type="entry name" value="DNA-bd_RFX"/>
</dbReference>
<dbReference type="GO" id="GO:0006325">
    <property type="term" value="P:chromatin organization"/>
    <property type="evidence" value="ECO:0007669"/>
    <property type="project" value="UniProtKB-KW"/>
</dbReference>
<dbReference type="GO" id="GO:0016586">
    <property type="term" value="C:RSC-type complex"/>
    <property type="evidence" value="ECO:0007669"/>
    <property type="project" value="TreeGrafter"/>
</dbReference>
<dbReference type="GO" id="GO:0003677">
    <property type="term" value="F:DNA binding"/>
    <property type="evidence" value="ECO:0007669"/>
    <property type="project" value="InterPro"/>
</dbReference>
<evidence type="ECO:0000256" key="3">
    <source>
        <dbReference type="ARBA" id="ARBA00023163"/>
    </source>
</evidence>
<evidence type="ECO:0000256" key="1">
    <source>
        <dbReference type="ARBA" id="ARBA00022853"/>
    </source>
</evidence>
<dbReference type="RefSeq" id="XP_060121535.1">
    <property type="nucleotide sequence ID" value="XM_060265552.1"/>
</dbReference>
<dbReference type="PANTHER" id="PTHR22970">
    <property type="entry name" value="AT-RICH INTERACTIVE DOMAIN-CONTAINING PROTEIN 2"/>
    <property type="match status" value="1"/>
</dbReference>
<dbReference type="EMBL" id="CP119959">
    <property type="protein sequence ID" value="WFD38638.1"/>
    <property type="molecule type" value="Genomic_DNA"/>
</dbReference>